<dbReference type="Pfam" id="PF00015">
    <property type="entry name" value="MCPsignal"/>
    <property type="match status" value="1"/>
</dbReference>
<dbReference type="InterPro" id="IPR029151">
    <property type="entry name" value="Sensor-like_sf"/>
</dbReference>
<evidence type="ECO:0000256" key="8">
    <source>
        <dbReference type="PROSITE-ProRule" id="PRU00284"/>
    </source>
</evidence>
<evidence type="ECO:0000256" key="4">
    <source>
        <dbReference type="ARBA" id="ARBA00022692"/>
    </source>
</evidence>
<keyword evidence="4 9" id="KW-0812">Transmembrane</keyword>
<dbReference type="Gene3D" id="3.30.450.20">
    <property type="entry name" value="PAS domain"/>
    <property type="match status" value="2"/>
</dbReference>
<dbReference type="InterPro" id="IPR004089">
    <property type="entry name" value="MCPsignal_dom"/>
</dbReference>
<keyword evidence="3" id="KW-0145">Chemotaxis</keyword>
<dbReference type="OrthoDB" id="5348717at2"/>
<dbReference type="GO" id="GO:0004888">
    <property type="term" value="F:transmembrane signaling receptor activity"/>
    <property type="evidence" value="ECO:0007669"/>
    <property type="project" value="InterPro"/>
</dbReference>
<protein>
    <submittedName>
        <fullName evidence="11">Methyl-accepting chemotaxis protein</fullName>
    </submittedName>
</protein>
<dbReference type="CDD" id="cd11386">
    <property type="entry name" value="MCP_signal"/>
    <property type="match status" value="1"/>
</dbReference>
<dbReference type="PROSITE" id="PS50111">
    <property type="entry name" value="CHEMOTAXIS_TRANSDUC_2"/>
    <property type="match status" value="1"/>
</dbReference>
<dbReference type="PANTHER" id="PTHR43531">
    <property type="entry name" value="PROTEIN ICFG"/>
    <property type="match status" value="1"/>
</dbReference>
<keyword evidence="2" id="KW-1003">Cell membrane</keyword>
<dbReference type="RefSeq" id="WP_138151213.1">
    <property type="nucleotide sequence ID" value="NZ_CBDDKQ010000002.1"/>
</dbReference>
<dbReference type="GO" id="GO:0006935">
    <property type="term" value="P:chemotaxis"/>
    <property type="evidence" value="ECO:0007669"/>
    <property type="project" value="UniProtKB-KW"/>
</dbReference>
<dbReference type="Proteomes" id="UP000308901">
    <property type="component" value="Unassembled WGS sequence"/>
</dbReference>
<gene>
    <name evidence="11" type="ORF">FDK22_01990</name>
</gene>
<evidence type="ECO:0000256" key="9">
    <source>
        <dbReference type="SAM" id="Phobius"/>
    </source>
</evidence>
<evidence type="ECO:0000256" key="3">
    <source>
        <dbReference type="ARBA" id="ARBA00022500"/>
    </source>
</evidence>
<dbReference type="SUPFAM" id="SSF103190">
    <property type="entry name" value="Sensory domain-like"/>
    <property type="match status" value="1"/>
</dbReference>
<comment type="similarity">
    <text evidence="7">Belongs to the methyl-accepting chemotaxis (MCP) protein family.</text>
</comment>
<name>A0A5R8Y4P2_9BACT</name>
<dbReference type="PROSITE" id="PS51257">
    <property type="entry name" value="PROKAR_LIPOPROTEIN"/>
    <property type="match status" value="1"/>
</dbReference>
<dbReference type="SMART" id="SM00283">
    <property type="entry name" value="MA"/>
    <property type="match status" value="1"/>
</dbReference>
<keyword evidence="8" id="KW-0807">Transducer</keyword>
<dbReference type="Pfam" id="PF02743">
    <property type="entry name" value="dCache_1"/>
    <property type="match status" value="1"/>
</dbReference>
<comment type="subcellular location">
    <subcellularLocation>
        <location evidence="1">Cell membrane</location>
        <topology evidence="1">Multi-pass membrane protein</topology>
    </subcellularLocation>
</comment>
<evidence type="ECO:0000259" key="10">
    <source>
        <dbReference type="PROSITE" id="PS50111"/>
    </source>
</evidence>
<dbReference type="SUPFAM" id="SSF58104">
    <property type="entry name" value="Methyl-accepting chemotaxis protein (MCP) signaling domain"/>
    <property type="match status" value="1"/>
</dbReference>
<evidence type="ECO:0000256" key="7">
    <source>
        <dbReference type="ARBA" id="ARBA00029447"/>
    </source>
</evidence>
<sequence length="706" mass="78809">MKTKSIKTKLTVLVMLSIACSFIFLGLKNTQNAYELEHELIKEQELNLAKNISAYLGSYFKLKLLVMEATAKGLIVEPQNLSNENITEKLKIGLEASDSALLFYGFEKDGYSMLSTGNYLTPQRDNYDSRKRGWYKEAIAKDGSGVTLPYLSKSLQKLVVSLYTPVKSNGTTIGVLGSDILLDSVINIVTSAKIGKTGYAYIVNEDGQILIHSDKKLLMKKSKYFTDIKTKEKVKFAEVKYDNEEYLVSYSKIPNTTWYICVKVDKEEVFEDINKNIKNEILLYAILLILVLLVVYFSLKKVLSPLQNVEKGLANFFRYLKGEEKNIDKLNIKTNDEFGLMGKLIDEQMHLVSQQIEKDKLLIDEVKNVVNRVKEGHLDICVEKDSSSKSLEELKQSINEMIEFISTDVNKDINTILSTLEKYSNLDFTTHVENANGKIALGLNNLCEIITKMLKENKLNGYQLNESSKNLLENVDILNRASNETAVSLEETASALEEITSTVVSNTSKIKTMQEYSEELTSSINQGKDLAHSTVESMEKINEEALSISEAITVIDQIAFQTNILSLNAAVEAATAGEAGKGFAVVAQEVRNLASRSAEAAKEIKDLVEKAKLRTIEGKEISANMINGYIKINENIDKTNEIIKDISDSSSEQKFSIEQINGVVNTLDSQTQNNASVANQTQEIAKQTTSIAKKILDSASEKKFIE</sequence>
<feature type="domain" description="Methyl-accepting transducer" evidence="10">
    <location>
        <begin position="460"/>
        <end position="689"/>
    </location>
</feature>
<dbReference type="CDD" id="cd12912">
    <property type="entry name" value="PDC2_MCP_like"/>
    <property type="match status" value="1"/>
</dbReference>
<keyword evidence="6 9" id="KW-0472">Membrane</keyword>
<dbReference type="CDD" id="cd12913">
    <property type="entry name" value="PDC1_MCP_like"/>
    <property type="match status" value="1"/>
</dbReference>
<dbReference type="EMBL" id="VANU01000001">
    <property type="protein sequence ID" value="TLP40811.1"/>
    <property type="molecule type" value="Genomic_DNA"/>
</dbReference>
<keyword evidence="5 9" id="KW-1133">Transmembrane helix</keyword>
<accession>A0A5R8Y4P2</accession>
<dbReference type="InterPro" id="IPR033479">
    <property type="entry name" value="dCache_1"/>
</dbReference>
<evidence type="ECO:0000256" key="6">
    <source>
        <dbReference type="ARBA" id="ARBA00023136"/>
    </source>
</evidence>
<dbReference type="GO" id="GO:0007165">
    <property type="term" value="P:signal transduction"/>
    <property type="evidence" value="ECO:0007669"/>
    <property type="project" value="UniProtKB-KW"/>
</dbReference>
<feature type="transmembrane region" description="Helical" evidence="9">
    <location>
        <begin position="281"/>
        <end position="299"/>
    </location>
</feature>
<evidence type="ECO:0000313" key="11">
    <source>
        <dbReference type="EMBL" id="TLP40811.1"/>
    </source>
</evidence>
<comment type="caution">
    <text evidence="11">The sequence shown here is derived from an EMBL/GenBank/DDBJ whole genome shotgun (WGS) entry which is preliminary data.</text>
</comment>
<dbReference type="Gene3D" id="1.10.287.950">
    <property type="entry name" value="Methyl-accepting chemotaxis protein"/>
    <property type="match status" value="1"/>
</dbReference>
<dbReference type="GO" id="GO:0005886">
    <property type="term" value="C:plasma membrane"/>
    <property type="evidence" value="ECO:0007669"/>
    <property type="project" value="UniProtKB-SubCell"/>
</dbReference>
<reference evidence="11 12" key="1">
    <citation type="submission" date="2019-05" db="EMBL/GenBank/DDBJ databases">
        <title>Arcobacter sp. nov., isolated from sea sediment.</title>
        <authorList>
            <person name="Kim W."/>
        </authorList>
    </citation>
    <scope>NUCLEOTIDE SEQUENCE [LARGE SCALE GENOMIC DNA]</scope>
    <source>
        <strain evidence="11 12">CAU 1517</strain>
    </source>
</reference>
<evidence type="ECO:0000256" key="5">
    <source>
        <dbReference type="ARBA" id="ARBA00022989"/>
    </source>
</evidence>
<evidence type="ECO:0000256" key="1">
    <source>
        <dbReference type="ARBA" id="ARBA00004651"/>
    </source>
</evidence>
<dbReference type="PANTHER" id="PTHR43531:SF11">
    <property type="entry name" value="METHYL-ACCEPTING CHEMOTAXIS PROTEIN 3"/>
    <property type="match status" value="1"/>
</dbReference>
<proteinExistence type="inferred from homology"/>
<dbReference type="InterPro" id="IPR051310">
    <property type="entry name" value="MCP_chemotaxis"/>
</dbReference>
<evidence type="ECO:0000313" key="12">
    <source>
        <dbReference type="Proteomes" id="UP000308901"/>
    </source>
</evidence>
<dbReference type="AlphaFoldDB" id="A0A5R8Y4P2"/>
<dbReference type="InterPro" id="IPR004090">
    <property type="entry name" value="Chemotax_Me-accpt_rcpt"/>
</dbReference>
<dbReference type="PRINTS" id="PR00260">
    <property type="entry name" value="CHEMTRNSDUCR"/>
</dbReference>
<keyword evidence="12" id="KW-1185">Reference proteome</keyword>
<evidence type="ECO:0000256" key="2">
    <source>
        <dbReference type="ARBA" id="ARBA00022475"/>
    </source>
</evidence>
<organism evidence="11 12">
    <name type="scientific">Arcobacter arenosus</name>
    <dbReference type="NCBI Taxonomy" id="2576037"/>
    <lineage>
        <taxon>Bacteria</taxon>
        <taxon>Pseudomonadati</taxon>
        <taxon>Campylobacterota</taxon>
        <taxon>Epsilonproteobacteria</taxon>
        <taxon>Campylobacterales</taxon>
        <taxon>Arcobacteraceae</taxon>
        <taxon>Arcobacter</taxon>
    </lineage>
</organism>